<dbReference type="InterPro" id="IPR036291">
    <property type="entry name" value="NAD(P)-bd_dom_sf"/>
</dbReference>
<organism evidence="7 8">
    <name type="scientific">Candidatus Desantisbacteria bacterium CG_4_10_14_0_8_um_filter_48_22</name>
    <dbReference type="NCBI Taxonomy" id="1974543"/>
    <lineage>
        <taxon>Bacteria</taxon>
        <taxon>Candidatus Desantisiibacteriota</taxon>
    </lineage>
</organism>
<comment type="caution">
    <text evidence="7">The sequence shown here is derived from an EMBL/GenBank/DDBJ whole genome shotgun (WGS) entry which is preliminary data.</text>
</comment>
<name>A0A2M7SFI3_9BACT</name>
<evidence type="ECO:0000259" key="6">
    <source>
        <dbReference type="Pfam" id="PF01370"/>
    </source>
</evidence>
<dbReference type="PANTHER" id="PTHR43725">
    <property type="entry name" value="UDP-GLUCOSE 4-EPIMERASE"/>
    <property type="match status" value="1"/>
</dbReference>
<dbReference type="Gene3D" id="3.40.50.720">
    <property type="entry name" value="NAD(P)-binding Rossmann-like Domain"/>
    <property type="match status" value="1"/>
</dbReference>
<dbReference type="AlphaFoldDB" id="A0A2M7SFI3"/>
<comment type="pathway">
    <text evidence="1">Carbohydrate metabolism; galactose metabolism.</text>
</comment>
<evidence type="ECO:0000256" key="3">
    <source>
        <dbReference type="ARBA" id="ARBA00018569"/>
    </source>
</evidence>
<evidence type="ECO:0000256" key="1">
    <source>
        <dbReference type="ARBA" id="ARBA00004947"/>
    </source>
</evidence>
<dbReference type="EMBL" id="PFMR01000007">
    <property type="protein sequence ID" value="PIZ18292.1"/>
    <property type="molecule type" value="Genomic_DNA"/>
</dbReference>
<dbReference type="GO" id="GO:0033499">
    <property type="term" value="P:galactose catabolic process via UDP-galactose, Leloir pathway"/>
    <property type="evidence" value="ECO:0007669"/>
    <property type="project" value="TreeGrafter"/>
</dbReference>
<accession>A0A2M7SFI3</accession>
<gene>
    <name evidence="7" type="ORF">COY52_00185</name>
</gene>
<dbReference type="SUPFAM" id="SSF51735">
    <property type="entry name" value="NAD(P)-binding Rossmann-fold domains"/>
    <property type="match status" value="1"/>
</dbReference>
<evidence type="ECO:0000313" key="7">
    <source>
        <dbReference type="EMBL" id="PIZ18292.1"/>
    </source>
</evidence>
<dbReference type="Proteomes" id="UP000229307">
    <property type="component" value="Unassembled WGS sequence"/>
</dbReference>
<comment type="similarity">
    <text evidence="2">Belongs to the NAD(P)-dependent epimerase/dehydratase family.</text>
</comment>
<sequence>MKILVTGGAGFIGSHIVEELVKRGDTVRVLDNFATGKRENLTPFAGKIEMVEGDLRDFDTVKKAVQGMEYILHEGALPSVPRSIADPVMSNDVNVKGTLHILVAARDEKVKRVVYASSSSIYGEAKARVKKETMPPSPLSPYATSKLAAETYCRIFYAIYG</sequence>
<proteinExistence type="inferred from homology"/>
<reference evidence="8" key="1">
    <citation type="submission" date="2017-09" db="EMBL/GenBank/DDBJ databases">
        <title>Depth-based differentiation of microbial function through sediment-hosted aquifers and enrichment of novel symbionts in the deep terrestrial subsurface.</title>
        <authorList>
            <person name="Probst A.J."/>
            <person name="Ladd B."/>
            <person name="Jarett J.K."/>
            <person name="Geller-Mcgrath D.E."/>
            <person name="Sieber C.M.K."/>
            <person name="Emerson J.B."/>
            <person name="Anantharaman K."/>
            <person name="Thomas B.C."/>
            <person name="Malmstrom R."/>
            <person name="Stieglmeier M."/>
            <person name="Klingl A."/>
            <person name="Woyke T."/>
            <person name="Ryan C.M."/>
            <person name="Banfield J.F."/>
        </authorList>
    </citation>
    <scope>NUCLEOTIDE SEQUENCE [LARGE SCALE GENOMIC DNA]</scope>
</reference>
<dbReference type="Pfam" id="PF01370">
    <property type="entry name" value="Epimerase"/>
    <property type="match status" value="1"/>
</dbReference>
<evidence type="ECO:0000256" key="5">
    <source>
        <dbReference type="ARBA" id="ARBA00033067"/>
    </source>
</evidence>
<dbReference type="InterPro" id="IPR001509">
    <property type="entry name" value="Epimerase_deHydtase"/>
</dbReference>
<evidence type="ECO:0000256" key="4">
    <source>
        <dbReference type="ARBA" id="ARBA00031367"/>
    </source>
</evidence>
<evidence type="ECO:0000313" key="8">
    <source>
        <dbReference type="Proteomes" id="UP000229307"/>
    </source>
</evidence>
<feature type="domain" description="NAD-dependent epimerase/dehydratase" evidence="6">
    <location>
        <begin position="3"/>
        <end position="157"/>
    </location>
</feature>
<protein>
    <recommendedName>
        <fullName evidence="3">UDP-glucose 4-epimerase</fullName>
    </recommendedName>
    <alternativeName>
        <fullName evidence="5">Galactowaldenase</fullName>
    </alternativeName>
    <alternativeName>
        <fullName evidence="4">UDP-galactose 4-epimerase</fullName>
    </alternativeName>
</protein>
<feature type="non-terminal residue" evidence="7">
    <location>
        <position position="161"/>
    </location>
</feature>
<dbReference type="PANTHER" id="PTHR43725:SF53">
    <property type="entry name" value="UDP-ARABINOSE 4-EPIMERASE 1"/>
    <property type="match status" value="1"/>
</dbReference>
<evidence type="ECO:0000256" key="2">
    <source>
        <dbReference type="ARBA" id="ARBA00007637"/>
    </source>
</evidence>